<dbReference type="GO" id="GO:0015774">
    <property type="term" value="P:polysaccharide transport"/>
    <property type="evidence" value="ECO:0007669"/>
    <property type="project" value="InterPro"/>
</dbReference>
<accession>A0A1R3XBB6</accession>
<name>A0A1R3XBB6_9RHOB</name>
<dbReference type="STRING" id="287098.SAMN05421665_2605"/>
<sequence length="315" mass="36167">MPTRAASFRRMSARDTVTFYLPLQLRNQAERGDHNFIKKVSEVLSGAGLSVDYDDDDDFARLRAHARPGRGLYLMDPPANGRGLTFRKTYIYPFWHIEKEAERWEWPVAKERFDPAAVDPRKAANFYRFWRQRLFDEAPLNARQDGFVYVPLQGQLLRRRSFQSCSPLEMVKTVLEEEPNKHIVVTLHPSETYSAEERHALAALVASEDRLTLDEQGTNQNLKNCDYIVTQNSAVGFEGYFFGKPLILFGKSDFHHIALNVADIGAESAFDLVHGHRPDFAAYLFWFLQQRAINAGRPEAAKKIRNVLRGHGWPV</sequence>
<dbReference type="Gene3D" id="3.40.50.12580">
    <property type="match status" value="1"/>
</dbReference>
<dbReference type="InterPro" id="IPR043148">
    <property type="entry name" value="TagF_C"/>
</dbReference>
<dbReference type="Proteomes" id="UP000186997">
    <property type="component" value="Unassembled WGS sequence"/>
</dbReference>
<evidence type="ECO:0000313" key="1">
    <source>
        <dbReference type="EMBL" id="SIT88048.1"/>
    </source>
</evidence>
<dbReference type="SUPFAM" id="SSF53756">
    <property type="entry name" value="UDP-Glycosyltransferase/glycogen phosphorylase"/>
    <property type="match status" value="1"/>
</dbReference>
<dbReference type="AlphaFoldDB" id="A0A1R3XBB6"/>
<dbReference type="InterPro" id="IPR007833">
    <property type="entry name" value="Capsule_polysaccharide_synth"/>
</dbReference>
<organism evidence="1 2">
    <name type="scientific">Yoonia rosea</name>
    <dbReference type="NCBI Taxonomy" id="287098"/>
    <lineage>
        <taxon>Bacteria</taxon>
        <taxon>Pseudomonadati</taxon>
        <taxon>Pseudomonadota</taxon>
        <taxon>Alphaproteobacteria</taxon>
        <taxon>Rhodobacterales</taxon>
        <taxon>Paracoccaceae</taxon>
        <taxon>Yoonia</taxon>
    </lineage>
</organism>
<keyword evidence="2" id="KW-1185">Reference proteome</keyword>
<proteinExistence type="predicted"/>
<protein>
    <submittedName>
        <fullName evidence="1">Capsule polysaccharide biosynthesis protein</fullName>
    </submittedName>
</protein>
<reference evidence="2" key="1">
    <citation type="submission" date="2017-01" db="EMBL/GenBank/DDBJ databases">
        <authorList>
            <person name="Varghese N."/>
            <person name="Submissions S."/>
        </authorList>
    </citation>
    <scope>NUCLEOTIDE SEQUENCE [LARGE SCALE GENOMIC DNA]</scope>
    <source>
        <strain evidence="2">DSM 29591</strain>
    </source>
</reference>
<evidence type="ECO:0000313" key="2">
    <source>
        <dbReference type="Proteomes" id="UP000186997"/>
    </source>
</evidence>
<dbReference type="Pfam" id="PF05159">
    <property type="entry name" value="Capsule_synth"/>
    <property type="match status" value="1"/>
</dbReference>
<dbReference type="GO" id="GO:0000271">
    <property type="term" value="P:polysaccharide biosynthetic process"/>
    <property type="evidence" value="ECO:0007669"/>
    <property type="project" value="InterPro"/>
</dbReference>
<dbReference type="EMBL" id="FTPR01000002">
    <property type="protein sequence ID" value="SIT88048.1"/>
    <property type="molecule type" value="Genomic_DNA"/>
</dbReference>
<gene>
    <name evidence="1" type="ORF">SAMN05421665_2605</name>
</gene>